<dbReference type="AlphaFoldDB" id="A0A9W6DHT5"/>
<name>A0A9W6DHT5_9FIRM</name>
<protein>
    <submittedName>
        <fullName evidence="1">Uncharacterized protein</fullName>
    </submittedName>
</protein>
<sequence length="72" mass="8401">MNNKNINKDIKVKISFSDNKKKECIENTEDVLAKMYAQAIINNLKENVTEDKRIETIVKIEKLLEFNKSKNS</sequence>
<evidence type="ECO:0000313" key="2">
    <source>
        <dbReference type="Proteomes" id="UP001144256"/>
    </source>
</evidence>
<comment type="caution">
    <text evidence="1">The sequence shown here is derived from an EMBL/GenBank/DDBJ whole genome shotgun (WGS) entry which is preliminary data.</text>
</comment>
<proteinExistence type="predicted"/>
<reference evidence="1" key="1">
    <citation type="submission" date="2022-06" db="EMBL/GenBank/DDBJ databases">
        <title>Vallitalea longa sp. nov., an anaerobic bacterium isolated from marine sediment.</title>
        <authorList>
            <person name="Hirano S."/>
            <person name="Terahara T."/>
            <person name="Mori K."/>
            <person name="Hamada M."/>
            <person name="Matsumoto R."/>
            <person name="Kobayashi T."/>
        </authorList>
    </citation>
    <scope>NUCLEOTIDE SEQUENCE</scope>
    <source>
        <strain evidence="1">SH18-1</strain>
    </source>
</reference>
<dbReference type="EMBL" id="BRLB01000023">
    <property type="protein sequence ID" value="GKX31907.1"/>
    <property type="molecule type" value="Genomic_DNA"/>
</dbReference>
<evidence type="ECO:0000313" key="1">
    <source>
        <dbReference type="EMBL" id="GKX31907.1"/>
    </source>
</evidence>
<accession>A0A9W6DHT5</accession>
<dbReference type="RefSeq" id="WP_281819245.1">
    <property type="nucleotide sequence ID" value="NZ_BRLB01000023.1"/>
</dbReference>
<gene>
    <name evidence="1" type="ORF">SH1V18_43870</name>
</gene>
<organism evidence="1 2">
    <name type="scientific">Vallitalea longa</name>
    <dbReference type="NCBI Taxonomy" id="2936439"/>
    <lineage>
        <taxon>Bacteria</taxon>
        <taxon>Bacillati</taxon>
        <taxon>Bacillota</taxon>
        <taxon>Clostridia</taxon>
        <taxon>Lachnospirales</taxon>
        <taxon>Vallitaleaceae</taxon>
        <taxon>Vallitalea</taxon>
    </lineage>
</organism>
<dbReference type="Proteomes" id="UP001144256">
    <property type="component" value="Unassembled WGS sequence"/>
</dbReference>
<keyword evidence="2" id="KW-1185">Reference proteome</keyword>